<evidence type="ECO:0000256" key="1">
    <source>
        <dbReference type="ARBA" id="ARBA00022448"/>
    </source>
</evidence>
<dbReference type="PANTHER" id="PTHR30042">
    <property type="entry name" value="POTASSIUM-TRANSPORTING ATPASE C CHAIN"/>
    <property type="match status" value="1"/>
</dbReference>
<evidence type="ECO:0000256" key="12">
    <source>
        <dbReference type="SAM" id="MobiDB-lite"/>
    </source>
</evidence>
<evidence type="ECO:0000256" key="4">
    <source>
        <dbReference type="ARBA" id="ARBA00022692"/>
    </source>
</evidence>
<keyword evidence="5 11" id="KW-0547">Nucleotide-binding</keyword>
<keyword evidence="1 11" id="KW-0813">Transport</keyword>
<keyword evidence="8 11" id="KW-1133">Transmembrane helix</keyword>
<dbReference type="GO" id="GO:0008556">
    <property type="term" value="F:P-type potassium transmembrane transporter activity"/>
    <property type="evidence" value="ECO:0007669"/>
    <property type="project" value="InterPro"/>
</dbReference>
<evidence type="ECO:0000256" key="5">
    <source>
        <dbReference type="ARBA" id="ARBA00022741"/>
    </source>
</evidence>
<dbReference type="Proteomes" id="UP000268051">
    <property type="component" value="Unassembled WGS sequence"/>
</dbReference>
<dbReference type="InterPro" id="IPR003820">
    <property type="entry name" value="KdpC"/>
</dbReference>
<evidence type="ECO:0000256" key="2">
    <source>
        <dbReference type="ARBA" id="ARBA00022475"/>
    </source>
</evidence>
<evidence type="ECO:0000256" key="9">
    <source>
        <dbReference type="ARBA" id="ARBA00023065"/>
    </source>
</evidence>
<accession>A0A3N2RZL1</accession>
<keyword evidence="9 11" id="KW-0406">Ion transport</keyword>
<evidence type="ECO:0000256" key="7">
    <source>
        <dbReference type="ARBA" id="ARBA00022958"/>
    </source>
</evidence>
<reference evidence="13 14" key="1">
    <citation type="submission" date="2018-10" db="EMBL/GenBank/DDBJ databases">
        <title>Horizontal transference of carbapenem resistance between Klebsiella pneumoniae and Kluyvera ascorbata during abdominal infection: a case report.</title>
        <authorList>
            <person name="Raro O.H.F."/>
            <person name="Lima-Morales D."/>
            <person name="Barth A.L."/>
            <person name="Paim T.G.S."/>
            <person name="Mott M.P."/>
            <person name="Riche C.V.W."/>
            <person name="Teixeira U.F."/>
            <person name="Waechter F."/>
            <person name="Dias C.A.G."/>
        </authorList>
    </citation>
    <scope>NUCLEOTIDE SEQUENCE [LARGE SCALE GENOMIC DNA]</scope>
    <source>
        <strain evidence="13 14">OT2</strain>
    </source>
</reference>
<evidence type="ECO:0000313" key="14">
    <source>
        <dbReference type="Proteomes" id="UP000268051"/>
    </source>
</evidence>
<feature type="region of interest" description="Disordered" evidence="12">
    <location>
        <begin position="65"/>
        <end position="88"/>
    </location>
</feature>
<dbReference type="GO" id="GO:0016787">
    <property type="term" value="F:hydrolase activity"/>
    <property type="evidence" value="ECO:0007669"/>
    <property type="project" value="UniProtKB-KW"/>
</dbReference>
<dbReference type="NCBIfam" id="TIGR00681">
    <property type="entry name" value="kdpC"/>
    <property type="match status" value="1"/>
</dbReference>
<dbReference type="GO" id="GO:0005524">
    <property type="term" value="F:ATP binding"/>
    <property type="evidence" value="ECO:0007669"/>
    <property type="project" value="UniProtKB-UniRule"/>
</dbReference>
<evidence type="ECO:0000313" key="13">
    <source>
        <dbReference type="EMBL" id="ROU12887.1"/>
    </source>
</evidence>
<proteinExistence type="inferred from homology"/>
<dbReference type="NCBIfam" id="NF001454">
    <property type="entry name" value="PRK00315.1"/>
    <property type="match status" value="1"/>
</dbReference>
<comment type="function">
    <text evidence="11">Part of the high-affinity ATP-driven potassium transport (or Kdp) system, which catalyzes the hydrolysis of ATP coupled with the electrogenic transport of potassium into the cytoplasm. This subunit acts as a catalytic chaperone that increases the ATP-binding affinity of the ATP-hydrolyzing subunit KdpB by the formation of a transient KdpB/KdpC/ATP ternary complex.</text>
</comment>
<gene>
    <name evidence="11 13" type="primary">kdpC</name>
    <name evidence="13" type="ORF">EB837_14695</name>
</gene>
<evidence type="ECO:0000256" key="3">
    <source>
        <dbReference type="ARBA" id="ARBA00022538"/>
    </source>
</evidence>
<evidence type="ECO:0000256" key="11">
    <source>
        <dbReference type="HAMAP-Rule" id="MF_00276"/>
    </source>
</evidence>
<keyword evidence="13" id="KW-0378">Hydrolase</keyword>
<keyword evidence="7 11" id="KW-0630">Potassium</keyword>
<dbReference type="EMBL" id="RHFN01000015">
    <property type="protein sequence ID" value="ROU12887.1"/>
    <property type="molecule type" value="Genomic_DNA"/>
</dbReference>
<dbReference type="PANTHER" id="PTHR30042:SF2">
    <property type="entry name" value="POTASSIUM-TRANSPORTING ATPASE KDPC SUBUNIT"/>
    <property type="match status" value="1"/>
</dbReference>
<comment type="subcellular location">
    <subcellularLocation>
        <location evidence="11">Cell membrane</location>
        <topology evidence="11">Single-pass membrane protein</topology>
    </subcellularLocation>
</comment>
<keyword evidence="4 11" id="KW-0812">Transmembrane</keyword>
<sequence>MSALRPAIVIFLFLALITGGLYPLLTTALGQWFFPAQSGGSLIIENHEIRGSYLIGQNFTDPRYFQGRPSATSDAPDNPMASGGSNLAGSNPALDKLFSDRIAALRAANPDASHEVPVELVTASASGLDPNLTPAAALWQVPRIAKARNVPAEWLRKEVEAATNSPLLGFLGQPVVNITKLNMALDAHKDN</sequence>
<evidence type="ECO:0000256" key="8">
    <source>
        <dbReference type="ARBA" id="ARBA00022989"/>
    </source>
</evidence>
<keyword evidence="3 11" id="KW-0633">Potassium transport</keyword>
<dbReference type="HAMAP" id="MF_00276">
    <property type="entry name" value="KdpC"/>
    <property type="match status" value="1"/>
</dbReference>
<dbReference type="OrthoDB" id="9788285at2"/>
<organism evidence="13 14">
    <name type="scientific">Kluyvera ascorbata</name>
    <dbReference type="NCBI Taxonomy" id="51288"/>
    <lineage>
        <taxon>Bacteria</taxon>
        <taxon>Pseudomonadati</taxon>
        <taxon>Pseudomonadota</taxon>
        <taxon>Gammaproteobacteria</taxon>
        <taxon>Enterobacterales</taxon>
        <taxon>Enterobacteriaceae</taxon>
        <taxon>Kluyvera</taxon>
    </lineage>
</organism>
<dbReference type="RefSeq" id="WP_123651700.1">
    <property type="nucleotide sequence ID" value="NZ_RHFN01000015.1"/>
</dbReference>
<dbReference type="GO" id="GO:0005886">
    <property type="term" value="C:plasma membrane"/>
    <property type="evidence" value="ECO:0007669"/>
    <property type="project" value="UniProtKB-SubCell"/>
</dbReference>
<protein>
    <recommendedName>
        <fullName evidence="11">Potassium-transporting ATPase KdpC subunit</fullName>
    </recommendedName>
    <alternativeName>
        <fullName evidence="11">ATP phosphohydrolase [potassium-transporting] C chain</fullName>
    </alternativeName>
    <alternativeName>
        <fullName evidence="11">Potassium-binding and translocating subunit C</fullName>
    </alternativeName>
    <alternativeName>
        <fullName evidence="11">Potassium-translocating ATPase C chain</fullName>
    </alternativeName>
</protein>
<comment type="similarity">
    <text evidence="11">Belongs to the KdpC family.</text>
</comment>
<comment type="subunit">
    <text evidence="11">The system is composed of three essential subunits: KdpA, KdpB and KdpC.</text>
</comment>
<keyword evidence="10 11" id="KW-0472">Membrane</keyword>
<dbReference type="PIRSF" id="PIRSF001296">
    <property type="entry name" value="K_ATPase_KdpC"/>
    <property type="match status" value="1"/>
</dbReference>
<keyword evidence="6 11" id="KW-0067">ATP-binding</keyword>
<name>A0A3N2RZL1_9ENTR</name>
<dbReference type="Pfam" id="PF02669">
    <property type="entry name" value="KdpC"/>
    <property type="match status" value="1"/>
</dbReference>
<keyword evidence="2 11" id="KW-1003">Cell membrane</keyword>
<evidence type="ECO:0000256" key="6">
    <source>
        <dbReference type="ARBA" id="ARBA00022840"/>
    </source>
</evidence>
<comment type="caution">
    <text evidence="13">The sequence shown here is derived from an EMBL/GenBank/DDBJ whole genome shotgun (WGS) entry which is preliminary data.</text>
</comment>
<dbReference type="AlphaFoldDB" id="A0A3N2RZL1"/>
<evidence type="ECO:0000256" key="10">
    <source>
        <dbReference type="ARBA" id="ARBA00023136"/>
    </source>
</evidence>